<evidence type="ECO:0000256" key="1">
    <source>
        <dbReference type="SAM" id="MobiDB-lite"/>
    </source>
</evidence>
<reference evidence="2" key="2">
    <citation type="submission" date="2020-05" db="UniProtKB">
        <authorList>
            <consortium name="EnsemblMetazoa"/>
        </authorList>
    </citation>
    <scope>IDENTIFICATION</scope>
    <source>
        <strain evidence="2">ACHKN1017</strain>
    </source>
</reference>
<keyword evidence="3" id="KW-1185">Reference proteome</keyword>
<accession>A0A182KG86</accession>
<dbReference type="VEuPathDB" id="VectorBase:ACHR009774"/>
<feature type="region of interest" description="Disordered" evidence="1">
    <location>
        <begin position="148"/>
        <end position="253"/>
    </location>
</feature>
<feature type="compositionally biased region" description="Gly residues" evidence="1">
    <location>
        <begin position="198"/>
        <end position="222"/>
    </location>
</feature>
<feature type="compositionally biased region" description="Polar residues" evidence="1">
    <location>
        <begin position="430"/>
        <end position="450"/>
    </location>
</feature>
<feature type="compositionally biased region" description="Polar residues" evidence="1">
    <location>
        <begin position="223"/>
        <end position="253"/>
    </location>
</feature>
<feature type="region of interest" description="Disordered" evidence="1">
    <location>
        <begin position="105"/>
        <end position="131"/>
    </location>
</feature>
<evidence type="ECO:0000313" key="3">
    <source>
        <dbReference type="Proteomes" id="UP000075881"/>
    </source>
</evidence>
<feature type="compositionally biased region" description="Polar residues" evidence="1">
    <location>
        <begin position="148"/>
        <end position="188"/>
    </location>
</feature>
<evidence type="ECO:0000313" key="2">
    <source>
        <dbReference type="EnsemblMetazoa" id="ACHR009774-PA"/>
    </source>
</evidence>
<organism evidence="2 3">
    <name type="scientific">Anopheles christyi</name>
    <dbReference type="NCBI Taxonomy" id="43041"/>
    <lineage>
        <taxon>Eukaryota</taxon>
        <taxon>Metazoa</taxon>
        <taxon>Ecdysozoa</taxon>
        <taxon>Arthropoda</taxon>
        <taxon>Hexapoda</taxon>
        <taxon>Insecta</taxon>
        <taxon>Pterygota</taxon>
        <taxon>Neoptera</taxon>
        <taxon>Endopterygota</taxon>
        <taxon>Diptera</taxon>
        <taxon>Nematocera</taxon>
        <taxon>Culicoidea</taxon>
        <taxon>Culicidae</taxon>
        <taxon>Anophelinae</taxon>
        <taxon>Anopheles</taxon>
    </lineage>
</organism>
<feature type="compositionally biased region" description="Gly residues" evidence="1">
    <location>
        <begin position="111"/>
        <end position="122"/>
    </location>
</feature>
<feature type="region of interest" description="Disordered" evidence="1">
    <location>
        <begin position="362"/>
        <end position="387"/>
    </location>
</feature>
<sequence length="450" mass="44470">MSQFGLSSTNSHWSYSSTGPYSPYLTSCTTPTASQFNNPSLGFTCTSGEQNSGQDFSASARDCVTMLPDSTAADLDQHLSNLVGATQQVTSHMVQTNIISAGEVVTSNSGNGSGNGTSGNGNGLTPQIPSHISNGLIVPRYAQSAGTNNHADAYGLTSSQSEPRSLSDSSQAESPVQDDLLTSNTPNLGTSGPSATNGAGGSGGVSGENGGGGAGGGGGGNGLHQNFSNIVMNQNNGGSNASTTPNYVGSNGTSSCNGSPLYPVLPASLLYSQLYTAANQSVGGFGHSVNHHHIQPPHGAVAAAAAVAVATGGSPMQNSASAAAATAAAAAMHAGELQSVMDHLTGSSQAAAVAAAAVSHRHHHHHHQAGANHLIGGHSHGTHSGGGGIHTHSDLSLIGNCSAMARGALDETNRVLGGAGVVGGRLSGPPGNSGQVGQAADNGSSVWRPY</sequence>
<proteinExistence type="predicted"/>
<name>A0A182KG86_9DIPT</name>
<dbReference type="STRING" id="43041.A0A182KG86"/>
<dbReference type="Proteomes" id="UP000075881">
    <property type="component" value="Unassembled WGS sequence"/>
</dbReference>
<feature type="region of interest" description="Disordered" evidence="1">
    <location>
        <begin position="426"/>
        <end position="450"/>
    </location>
</feature>
<dbReference type="AlphaFoldDB" id="A0A182KG86"/>
<reference evidence="3" key="1">
    <citation type="submission" date="2013-03" db="EMBL/GenBank/DDBJ databases">
        <title>The Genome Sequence of Anopheles christyi ACHKN1017.</title>
        <authorList>
            <consortium name="The Broad Institute Genomics Platform"/>
            <person name="Neafsey D.E."/>
            <person name="Besansky N."/>
            <person name="Walker B."/>
            <person name="Young S.K."/>
            <person name="Zeng Q."/>
            <person name="Gargeya S."/>
            <person name="Fitzgerald M."/>
            <person name="Haas B."/>
            <person name="Abouelleil A."/>
            <person name="Allen A.W."/>
            <person name="Alvarado L."/>
            <person name="Arachchi H.M."/>
            <person name="Berlin A.M."/>
            <person name="Chapman S.B."/>
            <person name="Gainer-Dewar J."/>
            <person name="Goldberg J."/>
            <person name="Griggs A."/>
            <person name="Gujja S."/>
            <person name="Hansen M."/>
            <person name="Howarth C."/>
            <person name="Imamovic A."/>
            <person name="Ireland A."/>
            <person name="Larimer J."/>
            <person name="McCowan C."/>
            <person name="Murphy C."/>
            <person name="Pearson M."/>
            <person name="Poon T.W."/>
            <person name="Priest M."/>
            <person name="Roberts A."/>
            <person name="Saif S."/>
            <person name="Shea T."/>
            <person name="Sisk P."/>
            <person name="Sykes S."/>
            <person name="Wortman J."/>
            <person name="Nusbaum C."/>
            <person name="Birren B."/>
        </authorList>
    </citation>
    <scope>NUCLEOTIDE SEQUENCE [LARGE SCALE GENOMIC DNA]</scope>
    <source>
        <strain evidence="3">ACHKN1017</strain>
    </source>
</reference>
<protein>
    <submittedName>
        <fullName evidence="2">Uncharacterized protein</fullName>
    </submittedName>
</protein>
<dbReference type="EnsemblMetazoa" id="ACHR009774-RA">
    <property type="protein sequence ID" value="ACHR009774-PA"/>
    <property type="gene ID" value="ACHR009774"/>
</dbReference>